<proteinExistence type="inferred from homology"/>
<reference evidence="3 4" key="1">
    <citation type="journal article" date="2014" name="Int. J. Syst. Evol. Microbiol.">
        <title>Rhodoluna lacicola gen. nov., sp. nov., a planktonic freshwater bacterium with stream-lined genome.</title>
        <authorList>
            <person name="Hahn M."/>
            <person name="Schmidt J."/>
            <person name="Taipale S.J."/>
            <person name="Doolittle W.F."/>
            <person name="Koll U."/>
        </authorList>
    </citation>
    <scope>NUCLEOTIDE SEQUENCE [LARGE SCALE GENOMIC DNA]</scope>
    <source>
        <strain evidence="3 4">MWH-Ta8</strain>
    </source>
</reference>
<dbReference type="RefSeq" id="WP_227818782.1">
    <property type="nucleotide sequence ID" value="NZ_CP007490.1"/>
</dbReference>
<evidence type="ECO:0000256" key="1">
    <source>
        <dbReference type="ARBA" id="ARBA00006226"/>
    </source>
</evidence>
<dbReference type="KEGG" id="rla:Rhola_00001270"/>
<dbReference type="Gene3D" id="3.30.2310.20">
    <property type="entry name" value="RelE-like"/>
    <property type="match status" value="1"/>
</dbReference>
<dbReference type="InterPro" id="IPR035093">
    <property type="entry name" value="RelE/ParE_toxin_dom_sf"/>
</dbReference>
<protein>
    <submittedName>
        <fullName evidence="3">Cytotoxic translational repressor of toxin-antitoxin stability system</fullName>
    </submittedName>
</protein>
<sequence length="95" mass="10910">MKQYELRLRGKAKLALAEKVPAKLVDVITYFIYGPLLENPRRVGKALDSPFLGCYAARRGDYRVIYLIDDEKSRITVLDVSHRSHVYAVKLADRD</sequence>
<name>A0A060JEE1_9MICO</name>
<dbReference type="AlphaFoldDB" id="A0A060JEE1"/>
<accession>A0A060JEE1</accession>
<evidence type="ECO:0000313" key="3">
    <source>
        <dbReference type="EMBL" id="AIC46957.1"/>
    </source>
</evidence>
<keyword evidence="2" id="KW-1277">Toxin-antitoxin system</keyword>
<evidence type="ECO:0000256" key="2">
    <source>
        <dbReference type="ARBA" id="ARBA00022649"/>
    </source>
</evidence>
<dbReference type="Pfam" id="PF05016">
    <property type="entry name" value="ParE_toxin"/>
    <property type="match status" value="1"/>
</dbReference>
<dbReference type="InterPro" id="IPR007712">
    <property type="entry name" value="RelE/ParE_toxin"/>
</dbReference>
<dbReference type="Proteomes" id="UP000067708">
    <property type="component" value="Chromosome"/>
</dbReference>
<gene>
    <name evidence="3" type="ORF">Rhola_00001270</name>
</gene>
<dbReference type="EMBL" id="CP007490">
    <property type="protein sequence ID" value="AIC46957.1"/>
    <property type="molecule type" value="Genomic_DNA"/>
</dbReference>
<dbReference type="SUPFAM" id="SSF143011">
    <property type="entry name" value="RelE-like"/>
    <property type="match status" value="1"/>
</dbReference>
<dbReference type="HOGENOM" id="CLU_155761_1_2_11"/>
<organism evidence="3 4">
    <name type="scientific">Rhodoluna lacicola</name>
    <dbReference type="NCBI Taxonomy" id="529884"/>
    <lineage>
        <taxon>Bacteria</taxon>
        <taxon>Bacillati</taxon>
        <taxon>Actinomycetota</taxon>
        <taxon>Actinomycetes</taxon>
        <taxon>Micrococcales</taxon>
        <taxon>Microbacteriaceae</taxon>
        <taxon>Luna cluster</taxon>
        <taxon>Luna-1 subcluster</taxon>
        <taxon>Rhodoluna</taxon>
    </lineage>
</organism>
<dbReference type="PANTHER" id="PTHR35601:SF1">
    <property type="entry name" value="TOXIN RELE"/>
    <property type="match status" value="1"/>
</dbReference>
<evidence type="ECO:0000313" key="4">
    <source>
        <dbReference type="Proteomes" id="UP000067708"/>
    </source>
</evidence>
<comment type="similarity">
    <text evidence="1">Belongs to the RelE toxin family.</text>
</comment>
<dbReference type="PANTHER" id="PTHR35601">
    <property type="entry name" value="TOXIN RELE"/>
    <property type="match status" value="1"/>
</dbReference>
<dbReference type="eggNOG" id="COG2026">
    <property type="taxonomic scope" value="Bacteria"/>
</dbReference>
<dbReference type="STRING" id="529884.Rhola_00001270"/>
<keyword evidence="4" id="KW-1185">Reference proteome</keyword>